<keyword evidence="3" id="KW-0238">DNA-binding</keyword>
<gene>
    <name evidence="7" type="ORF">ACFQVD_08770</name>
</gene>
<evidence type="ECO:0000256" key="1">
    <source>
        <dbReference type="ARBA" id="ARBA00009402"/>
    </source>
</evidence>
<evidence type="ECO:0000256" key="3">
    <source>
        <dbReference type="ARBA" id="ARBA00023125"/>
    </source>
</evidence>
<evidence type="ECO:0000259" key="5">
    <source>
        <dbReference type="Pfam" id="PF01526"/>
    </source>
</evidence>
<dbReference type="InterPro" id="IPR002513">
    <property type="entry name" value="Tn3_Tnp_DDE_dom"/>
</dbReference>
<keyword evidence="2" id="KW-0815">Transposition</keyword>
<dbReference type="Proteomes" id="UP001596514">
    <property type="component" value="Unassembled WGS sequence"/>
</dbReference>
<evidence type="ECO:0000313" key="7">
    <source>
        <dbReference type="EMBL" id="MFC7600197.1"/>
    </source>
</evidence>
<keyword evidence="4" id="KW-0233">DNA recombination</keyword>
<evidence type="ECO:0000259" key="6">
    <source>
        <dbReference type="Pfam" id="PF13700"/>
    </source>
</evidence>
<dbReference type="Pfam" id="PF13700">
    <property type="entry name" value="DUF4158"/>
    <property type="match status" value="1"/>
</dbReference>
<evidence type="ECO:0000256" key="2">
    <source>
        <dbReference type="ARBA" id="ARBA00022578"/>
    </source>
</evidence>
<organism evidence="7 8">
    <name type="scientific">Streptosporangium amethystogenes subsp. fukuiense</name>
    <dbReference type="NCBI Taxonomy" id="698418"/>
    <lineage>
        <taxon>Bacteria</taxon>
        <taxon>Bacillati</taxon>
        <taxon>Actinomycetota</taxon>
        <taxon>Actinomycetes</taxon>
        <taxon>Streptosporangiales</taxon>
        <taxon>Streptosporangiaceae</taxon>
        <taxon>Streptosporangium</taxon>
    </lineage>
</organism>
<evidence type="ECO:0000256" key="4">
    <source>
        <dbReference type="ARBA" id="ARBA00023172"/>
    </source>
</evidence>
<evidence type="ECO:0000313" key="8">
    <source>
        <dbReference type="Proteomes" id="UP001596514"/>
    </source>
</evidence>
<protein>
    <submittedName>
        <fullName evidence="7">Tn3 family transposase</fullName>
    </submittedName>
</protein>
<dbReference type="EMBL" id="JBHTEE010000001">
    <property type="protein sequence ID" value="MFC7600197.1"/>
    <property type="molecule type" value="Genomic_DNA"/>
</dbReference>
<dbReference type="NCBIfam" id="NF033527">
    <property type="entry name" value="transpos_Tn3"/>
    <property type="match status" value="1"/>
</dbReference>
<dbReference type="InterPro" id="IPR025296">
    <property type="entry name" value="DUF4158"/>
</dbReference>
<proteinExistence type="inferred from homology"/>
<accession>A0ABW2SWH0</accession>
<name>A0ABW2SWH0_9ACTN</name>
<feature type="domain" description="Tn3 transposase DDE" evidence="5">
    <location>
        <begin position="607"/>
        <end position="998"/>
    </location>
</feature>
<reference evidence="8" key="1">
    <citation type="journal article" date="2019" name="Int. J. Syst. Evol. Microbiol.">
        <title>The Global Catalogue of Microorganisms (GCM) 10K type strain sequencing project: providing services to taxonomists for standard genome sequencing and annotation.</title>
        <authorList>
            <consortium name="The Broad Institute Genomics Platform"/>
            <consortium name="The Broad Institute Genome Sequencing Center for Infectious Disease"/>
            <person name="Wu L."/>
            <person name="Ma J."/>
        </authorList>
    </citation>
    <scope>NUCLEOTIDE SEQUENCE [LARGE SCALE GENOMIC DNA]</scope>
    <source>
        <strain evidence="8">JCM 10083</strain>
    </source>
</reference>
<dbReference type="InterPro" id="IPR047653">
    <property type="entry name" value="Tn3-like_transpos"/>
</dbReference>
<feature type="domain" description="DUF4158" evidence="6">
    <location>
        <begin position="5"/>
        <end position="171"/>
    </location>
</feature>
<comment type="similarity">
    <text evidence="1">Belongs to the transposase 7 family.</text>
</comment>
<comment type="caution">
    <text evidence="7">The sequence shown here is derived from an EMBL/GenBank/DDBJ whole genome shotgun (WGS) entry which is preliminary data.</text>
</comment>
<dbReference type="Pfam" id="PF01526">
    <property type="entry name" value="DDE_Tnp_Tn3"/>
    <property type="match status" value="1"/>
</dbReference>
<dbReference type="RefSeq" id="WP_343971207.1">
    <property type="nucleotide sequence ID" value="NZ_BAAAGK010000088.1"/>
</dbReference>
<keyword evidence="8" id="KW-1185">Reference proteome</keyword>
<sequence length="1026" mass="113453">MPVEFLTDVEAASYGRYAGPPSRTDLDRVFLLDEDDLALIGLRRGEHMKLGFALQLVTIRWLGTFLEDPLDVPVEVLDFVAEQLGIADPSQVKRYTERIKTRFDHQWEIRRVRGWKEFAKVEAEFGEWVAARSWTSGDGPKAIFTDGVGWLRERKVLLPGVTTLVRLVARVRDDTTHRLWGVLEGLLSTGQRYVLDQLLEVAPGSRVSDLERWRKGPPPRGSGPTLIKALEQVAEITGLGLAALGEEGQVPPRRLGELAKYGMSADASLIRRHGDGRRLATLLATVRLLEAKSVDDTLELLDLLMATELLNKAHTAADKDKVRKHPKLARASARLAVAVEALFEAEGWGGPDEEPRVSEVWEAIEAVISRAELRAALVLVNENVPPADAVDPDDWRSELVGRYTTVSGFLKLLPVVIAFGANAEGAPILAAMRRLPEVLAYRSRLAAPLIPAKVIEPAVVNGPWKRLVFGHPAHQGGAVNRHAYTFCVLEQFYRHLKRREIYAEASTKWRNPQAQLLEGEKWQTIRGEVLTTLGLPEDPDALLAEHARTLDFAYTEVGGRLATNTEVRIDEVGKIHLTGVKAVEEPPSLVDLRNRTTAMLPRVDLPEVILEVMSWEPSLAQAFTAASGGRSRLSDLPTSIAACLAAHSMNVGYRPIAKKGVPALERSRLSNVFQNCFRPETLSVANVPLVARQGGLSLAQAWGGGLVAAVDGMRFVVPVPAAFARPNRKFFGSKRGMTWLNAMNDRGMGRGAKVVSGTVRDSLHMVDVIFGLDGGELPEIVVSDTGSYSDLVFGLLELLGISYRPALADLPDQKGWRISSKADYGPLNTLARGRIDLRKVRRNWEDILRVVASIYTGTVRAYDVVTMLQRDGHPTALGEAIAAYGRIFKSLHILAYIDVDETYRRDIKHVRNLQEGRHALARKICHGKKGELYHRYERGLENQLGVLGLVLNCVVLWTTVYLDAAVRQLRAQGYPVQEEDMARLSPFVNRHLGVHGAYSFVLPDLAPGAIRELRDPDAPDDDEDEV</sequence>